<dbReference type="EMBL" id="LQIR01000034">
    <property type="protein sequence ID" value="KUI12335.1"/>
    <property type="molecule type" value="Genomic_DNA"/>
</dbReference>
<keyword evidence="2 7" id="KW-0349">Heme</keyword>
<dbReference type="Pfam" id="PF13432">
    <property type="entry name" value="TPR_16"/>
    <property type="match status" value="1"/>
</dbReference>
<dbReference type="PANTHER" id="PTHR47870">
    <property type="entry name" value="CYTOCHROME C-TYPE BIOGENESIS PROTEIN CCMH"/>
    <property type="match status" value="1"/>
</dbReference>
<dbReference type="PANTHER" id="PTHR47870:SF1">
    <property type="entry name" value="CYTOCHROME C-TYPE BIOGENESIS PROTEIN CCMH"/>
    <property type="match status" value="1"/>
</dbReference>
<keyword evidence="7" id="KW-1133">Transmembrane helix</keyword>
<protein>
    <recommendedName>
        <fullName evidence="7">Cytochrome c-type biogenesis protein</fullName>
    </recommendedName>
</protein>
<feature type="transmembrane region" description="Helical" evidence="7">
    <location>
        <begin position="146"/>
        <end position="169"/>
    </location>
</feature>
<dbReference type="Proteomes" id="UP000053707">
    <property type="component" value="Unassembled WGS sequence"/>
</dbReference>
<evidence type="ECO:0000256" key="6">
    <source>
        <dbReference type="ARBA" id="ARBA00023004"/>
    </source>
</evidence>
<dbReference type="InterPro" id="IPR051263">
    <property type="entry name" value="C-type_cytochrome_biogenesis"/>
</dbReference>
<keyword evidence="3 7" id="KW-0479">Metal-binding</keyword>
<feature type="domain" description="CcmH/CycL/Ccl2/NrfF N-terminal" evidence="8">
    <location>
        <begin position="37"/>
        <end position="128"/>
    </location>
</feature>
<name>A0A101A3K1_9MYCO</name>
<comment type="function">
    <text evidence="7">Possible subunit of a heme lyase.</text>
</comment>
<evidence type="ECO:0000313" key="9">
    <source>
        <dbReference type="EMBL" id="KUI12335.1"/>
    </source>
</evidence>
<evidence type="ECO:0000256" key="4">
    <source>
        <dbReference type="ARBA" id="ARBA00022729"/>
    </source>
</evidence>
<keyword evidence="5" id="KW-0201">Cytochrome c-type biogenesis</keyword>
<dbReference type="InterPro" id="IPR038297">
    <property type="entry name" value="CcmH/CycL/NrfF/Ccl2_sf"/>
</dbReference>
<dbReference type="AlphaFoldDB" id="A0A101A3K1"/>
<keyword evidence="10" id="KW-1185">Reference proteome</keyword>
<dbReference type="Gene3D" id="1.25.40.10">
    <property type="entry name" value="Tetratricopeptide repeat domain"/>
    <property type="match status" value="1"/>
</dbReference>
<accession>A0A101A3K1</accession>
<reference evidence="9 10" key="1">
    <citation type="submission" date="2016-01" db="EMBL/GenBank/DDBJ databases">
        <authorList>
            <consortium name="TB Trials Study Group"/>
            <person name="Sutton G."/>
            <person name="Brinkac L."/>
            <person name="Sanka R."/>
            <person name="Adams M."/>
            <person name="Lau E.L."/>
            <person name="Macaden R."/>
            <person name="Grewal H.M.S."/>
        </authorList>
    </citation>
    <scope>NUCLEOTIDE SEQUENCE [LARGE SCALE GENOMIC DNA]</scope>
    <source>
        <strain evidence="9 10">IS-1744</strain>
    </source>
</reference>
<evidence type="ECO:0000256" key="2">
    <source>
        <dbReference type="ARBA" id="ARBA00022617"/>
    </source>
</evidence>
<dbReference type="GO" id="GO:0017004">
    <property type="term" value="P:cytochrome complex assembly"/>
    <property type="evidence" value="ECO:0007669"/>
    <property type="project" value="UniProtKB-KW"/>
</dbReference>
<gene>
    <name evidence="9" type="ORF">AU192_19905</name>
</gene>
<dbReference type="RefSeq" id="WP_064398457.1">
    <property type="nucleotide sequence ID" value="NZ_LQIR01000034.1"/>
</dbReference>
<evidence type="ECO:0000256" key="1">
    <source>
        <dbReference type="ARBA" id="ARBA00010342"/>
    </source>
</evidence>
<dbReference type="InterPro" id="IPR011990">
    <property type="entry name" value="TPR-like_helical_dom_sf"/>
</dbReference>
<comment type="similarity">
    <text evidence="1 7">Belongs to the CcmH/CycL/Ccl2/NrfF family.</text>
</comment>
<dbReference type="GO" id="GO:0046872">
    <property type="term" value="F:metal ion binding"/>
    <property type="evidence" value="ECO:0007669"/>
    <property type="project" value="UniProtKB-KW"/>
</dbReference>
<evidence type="ECO:0000256" key="3">
    <source>
        <dbReference type="ARBA" id="ARBA00022723"/>
    </source>
</evidence>
<evidence type="ECO:0000256" key="5">
    <source>
        <dbReference type="ARBA" id="ARBA00022748"/>
    </source>
</evidence>
<keyword evidence="4 7" id="KW-0732">Signal</keyword>
<dbReference type="Gene3D" id="1.10.8.640">
    <property type="entry name" value="Cytochrome C biogenesis protein"/>
    <property type="match status" value="1"/>
</dbReference>
<evidence type="ECO:0000256" key="7">
    <source>
        <dbReference type="RuleBase" id="RU364112"/>
    </source>
</evidence>
<comment type="caution">
    <text evidence="9">The sequence shown here is derived from an EMBL/GenBank/DDBJ whole genome shotgun (WGS) entry which is preliminary data.</text>
</comment>
<dbReference type="SUPFAM" id="SSF48452">
    <property type="entry name" value="TPR-like"/>
    <property type="match status" value="1"/>
</dbReference>
<evidence type="ECO:0000259" key="8">
    <source>
        <dbReference type="Pfam" id="PF03918"/>
    </source>
</evidence>
<feature type="transmembrane region" description="Helical" evidence="7">
    <location>
        <begin position="105"/>
        <end position="125"/>
    </location>
</feature>
<dbReference type="Pfam" id="PF03918">
    <property type="entry name" value="CcmH"/>
    <property type="match status" value="1"/>
</dbReference>
<sequence length="300" mass="30611">MTGRAPKLLTALVFALLAFGAVLILAESVGRGSGDPAQEIAAGLSCPSCAGQSVAESDSPVAVSMRHTIAQQLSQGRTPDQIRNWFVGRYGPDVLRTGSGTGPSALWLVPLVAVAGVTAVALVARRTQLASITGARRPGITVHRRAVFVSVGALATVVVAGVALSGRWIDPPPDAAEPVAASAPGSVAGLVATAEDAESRGDFASAAEAYRSAGQLSEDPAIRLRQAFSLLRAEQPESAIEVADAVVRANPKDPDAMLILGLAQRASGDPAADQTLRRFLALRPTHPAAGEVGRLLGVGG</sequence>
<keyword evidence="7" id="KW-0472">Membrane</keyword>
<dbReference type="CDD" id="cd16378">
    <property type="entry name" value="CcmH_N"/>
    <property type="match status" value="1"/>
</dbReference>
<organism evidence="9 10">
    <name type="scientific">Mycobacterium lehmannii</name>
    <dbReference type="NCBI Taxonomy" id="2048550"/>
    <lineage>
        <taxon>Bacteria</taxon>
        <taxon>Bacillati</taxon>
        <taxon>Actinomycetota</taxon>
        <taxon>Actinomycetes</taxon>
        <taxon>Mycobacteriales</taxon>
        <taxon>Mycobacteriaceae</taxon>
        <taxon>Mycobacterium</taxon>
    </lineage>
</organism>
<evidence type="ECO:0000313" key="10">
    <source>
        <dbReference type="Proteomes" id="UP000053707"/>
    </source>
</evidence>
<dbReference type="InterPro" id="IPR005616">
    <property type="entry name" value="CcmH/CycL/Ccl2/NrfF_N"/>
</dbReference>
<proteinExistence type="inferred from homology"/>
<dbReference type="GO" id="GO:0005886">
    <property type="term" value="C:plasma membrane"/>
    <property type="evidence" value="ECO:0007669"/>
    <property type="project" value="TreeGrafter"/>
</dbReference>
<keyword evidence="6 7" id="KW-0408">Iron</keyword>
<keyword evidence="7" id="KW-0812">Transmembrane</keyword>